<evidence type="ECO:0000256" key="1">
    <source>
        <dbReference type="ARBA" id="ARBA00022679"/>
    </source>
</evidence>
<dbReference type="GO" id="GO:0004519">
    <property type="term" value="F:endonuclease activity"/>
    <property type="evidence" value="ECO:0007669"/>
    <property type="project" value="UniProtKB-KW"/>
</dbReference>
<dbReference type="GO" id="GO:0016787">
    <property type="term" value="F:hydrolase activity"/>
    <property type="evidence" value="ECO:0007669"/>
    <property type="project" value="UniProtKB-KW"/>
</dbReference>
<accession>A0A2B4R835</accession>
<evidence type="ECO:0000259" key="7">
    <source>
        <dbReference type="Pfam" id="PF17917"/>
    </source>
</evidence>
<keyword evidence="10" id="KW-1185">Reference proteome</keyword>
<dbReference type="CDD" id="cd09274">
    <property type="entry name" value="RNase_HI_RT_Ty3"/>
    <property type="match status" value="1"/>
</dbReference>
<comment type="caution">
    <text evidence="9">The sequence shown here is derived from an EMBL/GenBank/DDBJ whole genome shotgun (WGS) entry which is preliminary data.</text>
</comment>
<reference evidence="10" key="1">
    <citation type="journal article" date="2017" name="bioRxiv">
        <title>Comparative analysis of the genomes of Stylophora pistillata and Acropora digitifera provides evidence for extensive differences between species of corals.</title>
        <authorList>
            <person name="Voolstra C.R."/>
            <person name="Li Y."/>
            <person name="Liew Y.J."/>
            <person name="Baumgarten S."/>
            <person name="Zoccola D."/>
            <person name="Flot J.-F."/>
            <person name="Tambutte S."/>
            <person name="Allemand D."/>
            <person name="Aranda M."/>
        </authorList>
    </citation>
    <scope>NUCLEOTIDE SEQUENCE [LARGE SCALE GENOMIC DNA]</scope>
</reference>
<dbReference type="AlphaFoldDB" id="A0A2B4R835"/>
<proteinExistence type="predicted"/>
<dbReference type="InterPro" id="IPR036397">
    <property type="entry name" value="RNaseH_sf"/>
</dbReference>
<keyword evidence="5" id="KW-0378">Hydrolase</keyword>
<keyword evidence="3" id="KW-0540">Nuclease</keyword>
<evidence type="ECO:0000256" key="6">
    <source>
        <dbReference type="ARBA" id="ARBA00022918"/>
    </source>
</evidence>
<keyword evidence="6" id="KW-0695">RNA-directed DNA polymerase</keyword>
<dbReference type="InterPro" id="IPR041588">
    <property type="entry name" value="Integrase_H2C2"/>
</dbReference>
<feature type="domain" description="Reverse transcriptase RNase H-like" evidence="7">
    <location>
        <begin position="18"/>
        <end position="104"/>
    </location>
</feature>
<dbReference type="GO" id="GO:0003964">
    <property type="term" value="F:RNA-directed DNA polymerase activity"/>
    <property type="evidence" value="ECO:0007669"/>
    <property type="project" value="UniProtKB-KW"/>
</dbReference>
<dbReference type="PANTHER" id="PTHR37984:SF8">
    <property type="entry name" value="CCHC-TYPE DOMAIN-CONTAINING PROTEIN"/>
    <property type="match status" value="1"/>
</dbReference>
<dbReference type="EMBL" id="LSMT01000891">
    <property type="protein sequence ID" value="PFX13811.1"/>
    <property type="molecule type" value="Genomic_DNA"/>
</dbReference>
<sequence>MPFAISASASRPQTHPGSLGAVLIQDDRLVIYASRALTETERSYSNIERELLGVVFALERFHHYVYRYTATVQTDHKLLVSVWEKSIVCYQPRLQRLLLRLSQYDVNIEYLKGKDNVVADALSRVSPQQTPKEGKYEEDFIPVHKLTEVIPADSTRVGDFKRATAEDTISVLLMQVVANGWPELKKDYHPPLVDYWSYREENSAENGLLFKGHRLIVPGELRSRVLQTIHEGHFGFEKMQLRAREAVFWQRITSDLLQTAQGCEVCLTFSRSQQSETLLPHEVPQGPWERLGIDFFEFQSTTYLLIAATTVGFPLSGKYEAPTRALPPKF</sequence>
<dbReference type="FunFam" id="1.10.340.70:FF:000004">
    <property type="entry name" value="Retrovirus-related Pol polyprotein from transposon 297-like Protein"/>
    <property type="match status" value="1"/>
</dbReference>
<dbReference type="InterPro" id="IPR043502">
    <property type="entry name" value="DNA/RNA_pol_sf"/>
</dbReference>
<keyword evidence="4" id="KW-0255">Endonuclease</keyword>
<name>A0A2B4R835_STYPI</name>
<dbReference type="STRING" id="50429.A0A2B4R835"/>
<protein>
    <submittedName>
        <fullName evidence="9">Retrovirus-related Pol polyprotein from transposon opus</fullName>
    </submittedName>
</protein>
<keyword evidence="2" id="KW-0548">Nucleotidyltransferase</keyword>
<dbReference type="SUPFAM" id="SSF56672">
    <property type="entry name" value="DNA/RNA polymerases"/>
    <property type="match status" value="1"/>
</dbReference>
<gene>
    <name evidence="9" type="primary">pol</name>
    <name evidence="9" type="ORF">AWC38_SpisGene22075</name>
</gene>
<dbReference type="Proteomes" id="UP000225706">
    <property type="component" value="Unassembled WGS sequence"/>
</dbReference>
<evidence type="ECO:0000259" key="8">
    <source>
        <dbReference type="Pfam" id="PF17921"/>
    </source>
</evidence>
<evidence type="ECO:0000256" key="5">
    <source>
        <dbReference type="ARBA" id="ARBA00022801"/>
    </source>
</evidence>
<dbReference type="GO" id="GO:0003676">
    <property type="term" value="F:nucleic acid binding"/>
    <property type="evidence" value="ECO:0007669"/>
    <property type="project" value="InterPro"/>
</dbReference>
<dbReference type="Pfam" id="PF17917">
    <property type="entry name" value="RT_RNaseH"/>
    <property type="match status" value="1"/>
</dbReference>
<keyword evidence="1" id="KW-0808">Transferase</keyword>
<dbReference type="Gene3D" id="3.30.420.10">
    <property type="entry name" value="Ribonuclease H-like superfamily/Ribonuclease H"/>
    <property type="match status" value="1"/>
</dbReference>
<evidence type="ECO:0000313" key="9">
    <source>
        <dbReference type="EMBL" id="PFX13811.1"/>
    </source>
</evidence>
<evidence type="ECO:0000256" key="3">
    <source>
        <dbReference type="ARBA" id="ARBA00022722"/>
    </source>
</evidence>
<dbReference type="InterPro" id="IPR041373">
    <property type="entry name" value="RT_RNaseH"/>
</dbReference>
<organism evidence="9 10">
    <name type="scientific">Stylophora pistillata</name>
    <name type="common">Smooth cauliflower coral</name>
    <dbReference type="NCBI Taxonomy" id="50429"/>
    <lineage>
        <taxon>Eukaryota</taxon>
        <taxon>Metazoa</taxon>
        <taxon>Cnidaria</taxon>
        <taxon>Anthozoa</taxon>
        <taxon>Hexacorallia</taxon>
        <taxon>Scleractinia</taxon>
        <taxon>Astrocoeniina</taxon>
        <taxon>Pocilloporidae</taxon>
        <taxon>Stylophora</taxon>
    </lineage>
</organism>
<feature type="domain" description="Integrase zinc-binding" evidence="8">
    <location>
        <begin position="217"/>
        <end position="269"/>
    </location>
</feature>
<dbReference type="Gene3D" id="1.10.340.70">
    <property type="match status" value="1"/>
</dbReference>
<dbReference type="PANTHER" id="PTHR37984">
    <property type="entry name" value="PROTEIN CBG26694"/>
    <property type="match status" value="1"/>
</dbReference>
<dbReference type="InterPro" id="IPR050951">
    <property type="entry name" value="Retrovirus_Pol_polyprotein"/>
</dbReference>
<evidence type="ECO:0000256" key="2">
    <source>
        <dbReference type="ARBA" id="ARBA00022695"/>
    </source>
</evidence>
<dbReference type="Pfam" id="PF17921">
    <property type="entry name" value="Integrase_H2C2"/>
    <property type="match status" value="1"/>
</dbReference>
<evidence type="ECO:0000313" key="10">
    <source>
        <dbReference type="Proteomes" id="UP000225706"/>
    </source>
</evidence>
<dbReference type="OrthoDB" id="5984795at2759"/>
<evidence type="ECO:0000256" key="4">
    <source>
        <dbReference type="ARBA" id="ARBA00022759"/>
    </source>
</evidence>